<dbReference type="AlphaFoldDB" id="A0A1F6CQK0"/>
<feature type="transmembrane region" description="Helical" evidence="1">
    <location>
        <begin position="12"/>
        <end position="36"/>
    </location>
</feature>
<dbReference type="Proteomes" id="UP000176445">
    <property type="component" value="Unassembled WGS sequence"/>
</dbReference>
<protein>
    <submittedName>
        <fullName evidence="2">Uncharacterized protein</fullName>
    </submittedName>
</protein>
<accession>A0A1F6CQK0</accession>
<keyword evidence="1" id="KW-0812">Transmembrane</keyword>
<dbReference type="EMBL" id="MFKW01000028">
    <property type="protein sequence ID" value="OGG51459.1"/>
    <property type="molecule type" value="Genomic_DNA"/>
</dbReference>
<proteinExistence type="predicted"/>
<evidence type="ECO:0000256" key="1">
    <source>
        <dbReference type="SAM" id="Phobius"/>
    </source>
</evidence>
<name>A0A1F6CQK0_9BACT</name>
<keyword evidence="1" id="KW-1133">Transmembrane helix</keyword>
<organism evidence="2 3">
    <name type="scientific">Candidatus Kaiserbacteria bacterium RIFCSPHIGHO2_01_FULL_54_36b</name>
    <dbReference type="NCBI Taxonomy" id="1798483"/>
    <lineage>
        <taxon>Bacteria</taxon>
        <taxon>Candidatus Kaiseribacteriota</taxon>
    </lineage>
</organism>
<evidence type="ECO:0000313" key="3">
    <source>
        <dbReference type="Proteomes" id="UP000176445"/>
    </source>
</evidence>
<reference evidence="2 3" key="1">
    <citation type="journal article" date="2016" name="Nat. Commun.">
        <title>Thousands of microbial genomes shed light on interconnected biogeochemical processes in an aquifer system.</title>
        <authorList>
            <person name="Anantharaman K."/>
            <person name="Brown C.T."/>
            <person name="Hug L.A."/>
            <person name="Sharon I."/>
            <person name="Castelle C.J."/>
            <person name="Probst A.J."/>
            <person name="Thomas B.C."/>
            <person name="Singh A."/>
            <person name="Wilkins M.J."/>
            <person name="Karaoz U."/>
            <person name="Brodie E.L."/>
            <person name="Williams K.H."/>
            <person name="Hubbard S.S."/>
            <person name="Banfield J.F."/>
        </authorList>
    </citation>
    <scope>NUCLEOTIDE SEQUENCE [LARGE SCALE GENOMIC DNA]</scope>
</reference>
<sequence>MGSNEARFFRTFGVTTAVLVAGLILVAVVVDPYGIFGTSLLPTITSTSRVDKLSQIDGLKIAPEAVIIGSSRAMNIDPDQVDSFTKCRAYNLSVNNAKPEDFLAFTRYLVEQKNTRPKLLMIGIDPDAFDDVPIQYQALNYVPFREYLGISFLEAQLNRIGALREHLNGFYLRDTARSLWYAFVAGYPEKKMRFAPNGQLQEDRVFPKPKDWTEDYFQVIIDGFKSVEGVSAWRKDYLEEFIAYSKSRGIQIVFFFQPFEPRMLQRLEDVPEYVGYYNELMKYLTGIAAENDIPFYNFVSIESFGGDPEDFTDPVHQGFDNSRRMLNTMFSGSSLIDYCLQPT</sequence>
<keyword evidence="1" id="KW-0472">Membrane</keyword>
<gene>
    <name evidence="2" type="ORF">A2704_04645</name>
</gene>
<dbReference type="SUPFAM" id="SSF52266">
    <property type="entry name" value="SGNH hydrolase"/>
    <property type="match status" value="1"/>
</dbReference>
<comment type="caution">
    <text evidence="2">The sequence shown here is derived from an EMBL/GenBank/DDBJ whole genome shotgun (WGS) entry which is preliminary data.</text>
</comment>
<evidence type="ECO:0000313" key="2">
    <source>
        <dbReference type="EMBL" id="OGG51459.1"/>
    </source>
</evidence>